<evidence type="ECO:0000313" key="2">
    <source>
        <dbReference type="Proteomes" id="UP000004030"/>
    </source>
</evidence>
<accession>G6EE75</accession>
<comment type="caution">
    <text evidence="1">The sequence shown here is derived from an EMBL/GenBank/DDBJ whole genome shotgun (WGS) entry which is preliminary data.</text>
</comment>
<dbReference type="EMBL" id="AGFM01000039">
    <property type="protein sequence ID" value="EHJ60299.1"/>
    <property type="molecule type" value="Genomic_DNA"/>
</dbReference>
<protein>
    <submittedName>
        <fullName evidence="1">Uncharacterized protein</fullName>
    </submittedName>
</protein>
<keyword evidence="2" id="KW-1185">Reference proteome</keyword>
<dbReference type="AlphaFoldDB" id="G6EE75"/>
<organism evidence="1 2">
    <name type="scientific">Novosphingobium pentaromativorans US6-1</name>
    <dbReference type="NCBI Taxonomy" id="1088721"/>
    <lineage>
        <taxon>Bacteria</taxon>
        <taxon>Pseudomonadati</taxon>
        <taxon>Pseudomonadota</taxon>
        <taxon>Alphaproteobacteria</taxon>
        <taxon>Sphingomonadales</taxon>
        <taxon>Sphingomonadaceae</taxon>
        <taxon>Novosphingobium</taxon>
    </lineage>
</organism>
<reference evidence="1 2" key="1">
    <citation type="journal article" date="2012" name="J. Bacteriol.">
        <title>Genome sequence of benzo(a)pyrene-degrading bacterium Novosphingobium pentaromativorans US6-1.</title>
        <authorList>
            <person name="Luo Y.R."/>
            <person name="Kang S.G."/>
            <person name="Kim S.J."/>
            <person name="Kim M.R."/>
            <person name="Li N."/>
            <person name="Lee J.H."/>
            <person name="Kwon K.K."/>
        </authorList>
    </citation>
    <scope>NUCLEOTIDE SEQUENCE [LARGE SCALE GENOMIC DNA]</scope>
    <source>
        <strain evidence="1 2">US6-1</strain>
    </source>
</reference>
<dbReference type="PATRIC" id="fig|1088721.3.peg.2616"/>
<name>G6EE75_9SPHN</name>
<proteinExistence type="predicted"/>
<gene>
    <name evidence="1" type="ORF">NSU_2647</name>
</gene>
<sequence length="40" mass="4734">MRIYRVMSSCCRAWRGLSMQQCVGWLNDCYPKKPQPLLTL</sequence>
<dbReference type="Proteomes" id="UP000004030">
    <property type="component" value="Unassembled WGS sequence"/>
</dbReference>
<evidence type="ECO:0000313" key="1">
    <source>
        <dbReference type="EMBL" id="EHJ60299.1"/>
    </source>
</evidence>